<evidence type="ECO:0000256" key="2">
    <source>
        <dbReference type="ARBA" id="ARBA00022723"/>
    </source>
</evidence>
<evidence type="ECO:0000256" key="5">
    <source>
        <dbReference type="SAM" id="MobiDB-lite"/>
    </source>
</evidence>
<dbReference type="GO" id="GO:0046872">
    <property type="term" value="F:metal ion binding"/>
    <property type="evidence" value="ECO:0007669"/>
    <property type="project" value="UniProtKB-KW"/>
</dbReference>
<dbReference type="InterPro" id="IPR012337">
    <property type="entry name" value="RNaseH-like_sf"/>
</dbReference>
<feature type="domain" description="Integrase catalytic" evidence="6">
    <location>
        <begin position="440"/>
        <end position="616"/>
    </location>
</feature>
<keyword evidence="1" id="KW-0645">Protease</keyword>
<evidence type="ECO:0000313" key="8">
    <source>
        <dbReference type="Proteomes" id="UP001172457"/>
    </source>
</evidence>
<dbReference type="Pfam" id="PF00665">
    <property type="entry name" value="rve"/>
    <property type="match status" value="1"/>
</dbReference>
<name>A0AA38WEA4_9ASTR</name>
<dbReference type="CDD" id="cd09272">
    <property type="entry name" value="RNase_HI_RT_Ty1"/>
    <property type="match status" value="2"/>
</dbReference>
<keyword evidence="8" id="KW-1185">Reference proteome</keyword>
<dbReference type="Pfam" id="PF13976">
    <property type="entry name" value="gag_pre-integrs"/>
    <property type="match status" value="2"/>
</dbReference>
<dbReference type="InterPro" id="IPR054722">
    <property type="entry name" value="PolX-like_BBD"/>
</dbReference>
<dbReference type="SUPFAM" id="SSF53098">
    <property type="entry name" value="Ribonuclease H-like"/>
    <property type="match status" value="2"/>
</dbReference>
<keyword evidence="4" id="KW-0378">Hydrolase</keyword>
<proteinExistence type="predicted"/>
<evidence type="ECO:0000313" key="7">
    <source>
        <dbReference type="EMBL" id="KAJ9557462.1"/>
    </source>
</evidence>
<evidence type="ECO:0000256" key="3">
    <source>
        <dbReference type="ARBA" id="ARBA00022750"/>
    </source>
</evidence>
<dbReference type="Pfam" id="PF22936">
    <property type="entry name" value="Pol_BBD"/>
    <property type="match status" value="1"/>
</dbReference>
<dbReference type="PROSITE" id="PS50994">
    <property type="entry name" value="INTEGRASE"/>
    <property type="match status" value="2"/>
</dbReference>
<keyword evidence="2" id="KW-0479">Metal-binding</keyword>
<feature type="domain" description="Integrase catalytic" evidence="6">
    <location>
        <begin position="1411"/>
        <end position="1587"/>
    </location>
</feature>
<dbReference type="GO" id="GO:0003676">
    <property type="term" value="F:nucleic acid binding"/>
    <property type="evidence" value="ECO:0007669"/>
    <property type="project" value="InterPro"/>
</dbReference>
<dbReference type="Gene3D" id="3.30.420.10">
    <property type="entry name" value="Ribonuclease H-like superfamily/Ribonuclease H"/>
    <property type="match status" value="2"/>
</dbReference>
<dbReference type="Proteomes" id="UP001172457">
    <property type="component" value="Chromosome 3"/>
</dbReference>
<dbReference type="InterPro" id="IPR039537">
    <property type="entry name" value="Retrotran_Ty1/copia-like"/>
</dbReference>
<organism evidence="7 8">
    <name type="scientific">Centaurea solstitialis</name>
    <name type="common">yellow star-thistle</name>
    <dbReference type="NCBI Taxonomy" id="347529"/>
    <lineage>
        <taxon>Eukaryota</taxon>
        <taxon>Viridiplantae</taxon>
        <taxon>Streptophyta</taxon>
        <taxon>Embryophyta</taxon>
        <taxon>Tracheophyta</taxon>
        <taxon>Spermatophyta</taxon>
        <taxon>Magnoliopsida</taxon>
        <taxon>eudicotyledons</taxon>
        <taxon>Gunneridae</taxon>
        <taxon>Pentapetalae</taxon>
        <taxon>asterids</taxon>
        <taxon>campanulids</taxon>
        <taxon>Asterales</taxon>
        <taxon>Asteraceae</taxon>
        <taxon>Carduoideae</taxon>
        <taxon>Cardueae</taxon>
        <taxon>Centaureinae</taxon>
        <taxon>Centaurea</taxon>
    </lineage>
</organism>
<comment type="caution">
    <text evidence="7">The sequence shown here is derived from an EMBL/GenBank/DDBJ whole genome shotgun (WGS) entry which is preliminary data.</text>
</comment>
<dbReference type="InterPro" id="IPR013103">
    <property type="entry name" value="RVT_2"/>
</dbReference>
<reference evidence="7" key="1">
    <citation type="submission" date="2023-03" db="EMBL/GenBank/DDBJ databases">
        <title>Chromosome-scale reference genome and RAD-based genetic map of yellow starthistle (Centaurea solstitialis) reveal putative structural variation and QTLs associated with invader traits.</title>
        <authorList>
            <person name="Reatini B."/>
            <person name="Cang F.A."/>
            <person name="Jiang Q."/>
            <person name="Mckibben M.T.W."/>
            <person name="Barker M.S."/>
            <person name="Rieseberg L.H."/>
            <person name="Dlugosch K.M."/>
        </authorList>
    </citation>
    <scope>NUCLEOTIDE SEQUENCE</scope>
    <source>
        <strain evidence="7">CAN-66</strain>
        <tissue evidence="7">Leaf</tissue>
    </source>
</reference>
<evidence type="ECO:0000256" key="4">
    <source>
        <dbReference type="ARBA" id="ARBA00022801"/>
    </source>
</evidence>
<gene>
    <name evidence="7" type="ORF">OSB04_012076</name>
</gene>
<dbReference type="PANTHER" id="PTHR42648">
    <property type="entry name" value="TRANSPOSASE, PUTATIVE-RELATED"/>
    <property type="match status" value="1"/>
</dbReference>
<dbReference type="InterPro" id="IPR001584">
    <property type="entry name" value="Integrase_cat-core"/>
</dbReference>
<dbReference type="GO" id="GO:0006508">
    <property type="term" value="P:proteolysis"/>
    <property type="evidence" value="ECO:0007669"/>
    <property type="project" value="UniProtKB-KW"/>
</dbReference>
<dbReference type="InterPro" id="IPR036397">
    <property type="entry name" value="RNaseH_sf"/>
</dbReference>
<dbReference type="GO" id="GO:0004190">
    <property type="term" value="F:aspartic-type endopeptidase activity"/>
    <property type="evidence" value="ECO:0007669"/>
    <property type="project" value="UniProtKB-KW"/>
</dbReference>
<dbReference type="EMBL" id="JARYMX010000003">
    <property type="protein sequence ID" value="KAJ9557462.1"/>
    <property type="molecule type" value="Genomic_DNA"/>
</dbReference>
<accession>A0AA38WEA4</accession>
<dbReference type="InterPro" id="IPR025724">
    <property type="entry name" value="GAG-pre-integrase_dom"/>
</dbReference>
<protein>
    <recommendedName>
        <fullName evidence="6">Integrase catalytic domain-containing protein</fullName>
    </recommendedName>
</protein>
<feature type="region of interest" description="Disordered" evidence="5">
    <location>
        <begin position="1674"/>
        <end position="1707"/>
    </location>
</feature>
<keyword evidence="3" id="KW-0064">Aspartyl protease</keyword>
<dbReference type="InterPro" id="IPR057670">
    <property type="entry name" value="SH3_retrovirus"/>
</dbReference>
<dbReference type="InterPro" id="IPR043502">
    <property type="entry name" value="DNA/RNA_pol_sf"/>
</dbReference>
<dbReference type="GO" id="GO:0015074">
    <property type="term" value="P:DNA integration"/>
    <property type="evidence" value="ECO:0007669"/>
    <property type="project" value="InterPro"/>
</dbReference>
<evidence type="ECO:0000256" key="1">
    <source>
        <dbReference type="ARBA" id="ARBA00022670"/>
    </source>
</evidence>
<dbReference type="SUPFAM" id="SSF56672">
    <property type="entry name" value="DNA/RNA polymerases"/>
    <property type="match status" value="2"/>
</dbReference>
<evidence type="ECO:0000259" key="6">
    <source>
        <dbReference type="PROSITE" id="PS50994"/>
    </source>
</evidence>
<dbReference type="PANTHER" id="PTHR42648:SF27">
    <property type="entry name" value="RNA-DIRECTED DNA POLYMERASE"/>
    <property type="match status" value="1"/>
</dbReference>
<sequence>MSAIIFYSPEESLRLIMGKWKLTGQNFPVWKMHLDNVLDAQGKRYVIEKPVSRPGCNAPEKDFAEYFKFMADESDVMSILSFSTSPEFTADLRVRYCHEVVKNIENQVGFYKKSGKYLIMKEIYSLKLEKGQSVKEHLLEMRKLFKSLSRMGYKVVQEELVHLMWFSLTDEIRNTVSAYIGEPKRDVAKLHEDILASLEPKTAAPADLMDTDWIDELGDLSCPECGSKDICAHSMDIDQLDIGLTDAPGIFMIDCLITSYESWVLDTGSGNHICNHLQGFKRREMLGKDRSNLRVGEGQMLVAESIGSYSLSLPSGLVLELENCYYVPRMIKNVISFDLLVDQGFFYKYDYKLISCFKNDIFYFKATPSNGLYVLNLQENREVYHISKRSKNIEDQTYLWHCRLGHINKKRIEKLQKGGLLGSFDFKPFDNCESCLSGKMTKQPFNKDNERANDLLGIIHTDVCGPFSHEARGGYRYFITFTDDFSRYGYVYLMRHKSEAFERFKEFQSEVQNQLDKKIKFLRSDRGGEYLSQEFNNHLIECGIVSQLTPPYTPQMNGVSERRNRTLLDMVRSMMCRSSLPVSFWGHALETAAHILNKVPTKSVEKTPYEIWTGKKPKLSFLKIWGCEVYVKRPTSEKLKPKSDKCFFVGYPKTTVGYYFYNPTENKVFVARGGDFLEDKFLNQEDTRNDVDLQEVEEDDTSPIVEPVAQQEYVETQPDTVEEVQTQDLRRSTRIRQEPDRYLGFLVSQDDGDLNEPTSYGEAVSGSESEQWQEAMKAEMQSMYDNQVWELTDLPQHSRAVGRKWVFKKKTDMDGNVHTFKARLVAKGFTQTHGIDYDETFSPVAMLKSIRILMAISAYFNYEIWQMDVKTAFLNGKLTEDVYMEQPEGFIDPKNPNKVCKLLKSIYGLKQASRSWNLHFDERIKEFGFAKSEFEPCVYTKFSGSIVTFLVLYVDDILLIGNDVPTLQSVKTWLSKCFQMKDLGEAAYILGIKIYRNRSRRLIGLSQNTYIDKILKRFRMDESKKGFIPMQHGIVLSKAQCPVSSEDQDKMKLIPYASAIGSIMYAMLCTRPDVAYSISVTSRYQQNPGEAHWVAVKNILKYMRRTKEMFLVFGGSEDEISVTGYTDASFQTDKDDFRSQSGYVFTLNGGAISWKSSKQDTIADSTTEAEYIAASDAAKEAVWLRSFITDLRVVASISRPIDIYCDNSGAVAQAKEPREHHKSRHVLRKYHLIREIIGRGDVRICKIPTDENVADPLTKPLARAKHEGHTSSIGMQYLDTSSNRDQSQEILEFMIELSQLHGFTRRKTLRKDRSNLRVGEGTPLIAEAVGSYSLLATPVNGLYTVNLQDNSSEIYHISKRSKDIEDQTYLWHCRLGHINKKRVELLLKGGFLGNFDYKPFDNYESCLSGKMTKQPFNNENERATDLLEIIHTDVCGPFSHVARGGYRYFITFTDDFSRYGYVYLMRHKSESFEKFKEFQNEVQNLLDKRIKFLRSDRGGEYLSDEFDNHLMECGIVSQLTPLYTPQMNGVSERRNRTLLDMVRTMMCHSTLPMSFWGHALETAAHILNRAPTKSVEKTPYELWKGKKPNISFLKIWGCEVYVKRPTSEKLKPKSDKCFFVGYPKTTVGYYFYNPEENKVFVARNGKFLEEKFLSLENTRKDVDLQVVDEENTAPTVEPEIQHSNVEPQSEPIEEVQTQGLRRSSRVRQEPDRYLGFLVSQESGDLNEPTSYGEAMSGSESEQWQEAMKAKMQSMYDNQVWELTDLPQHCRAVGRKWVFKKKTDMDGNVHTFKARLVAKGFTQTHGIDYDETFSPVAMLKSIRIFMAISAYLNYEIWQMDVKTAFLNGKLTEDVYMEQPEGFEDPKNPNKVCKLLKSIYGLKQASRSWNLHFDERIKEFGFTKSEFEPCVYTKFSGSIVTFLVLYVDDILLIGNDVPTLQSVKSWLSKCFQMKDLGEAAYILGIKIYRNRSKRLIGLSQSTYIDKILKKFRMDESKKGFIPMQHGIMLSKTQCPVSSQDQDKMKSVPYASAIGSIMYAMLCTRPDVAYSVSVTSRYQQNPGEPHWVAVKNILKYLRRTKEMFLVFGGSEDEISVTGYSDASFQTDRDDFRSQSGYVFTLNGGAISWKSSKQDTIADSTTEAEYIAASDAAKEAVWLRNFLSDLRVVASISRPIDIFCDNSGAVAQAKEPREHHKSRHVLRKYHLIREIIGRGDVRICKIPTEDNVADPLTKPLARVKHEAHANSIGMQYLEASS</sequence>
<dbReference type="Pfam" id="PF25597">
    <property type="entry name" value="SH3_retrovirus"/>
    <property type="match status" value="2"/>
</dbReference>
<dbReference type="Pfam" id="PF07727">
    <property type="entry name" value="RVT_2"/>
    <property type="match status" value="2"/>
</dbReference>